<dbReference type="InterPro" id="IPR003959">
    <property type="entry name" value="ATPase_AAA_core"/>
</dbReference>
<dbReference type="InterPro" id="IPR036770">
    <property type="entry name" value="Ankyrin_rpt-contain_sf"/>
</dbReference>
<dbReference type="GO" id="GO:0004519">
    <property type="term" value="F:endonuclease activity"/>
    <property type="evidence" value="ECO:0007669"/>
    <property type="project" value="InterPro"/>
</dbReference>
<reference evidence="4" key="1">
    <citation type="journal article" date="2020" name="Nature">
        <title>Giant virus diversity and host interactions through global metagenomics.</title>
        <authorList>
            <person name="Schulz F."/>
            <person name="Roux S."/>
            <person name="Paez-Espino D."/>
            <person name="Jungbluth S."/>
            <person name="Walsh D.A."/>
            <person name="Denef V.J."/>
            <person name="McMahon K.D."/>
            <person name="Konstantinidis K.T."/>
            <person name="Eloe-Fadrosh E.A."/>
            <person name="Kyrpides N.C."/>
            <person name="Woyke T."/>
        </authorList>
    </citation>
    <scope>NUCLEOTIDE SEQUENCE</scope>
    <source>
        <strain evidence="4">GVMAG-M-3300023174-207</strain>
    </source>
</reference>
<dbReference type="SUPFAM" id="SSF48403">
    <property type="entry name" value="Ankyrin repeat"/>
    <property type="match status" value="1"/>
</dbReference>
<dbReference type="InterPro" id="IPR027417">
    <property type="entry name" value="P-loop_NTPase"/>
</dbReference>
<dbReference type="PROSITE" id="PS50088">
    <property type="entry name" value="ANK_REPEAT"/>
    <property type="match status" value="1"/>
</dbReference>
<dbReference type="PROSITE" id="PS50819">
    <property type="entry name" value="INTEIN_ENDONUCLEASE"/>
    <property type="match status" value="1"/>
</dbReference>
<evidence type="ECO:0000313" key="4">
    <source>
        <dbReference type="EMBL" id="QHT16845.1"/>
    </source>
</evidence>
<dbReference type="Gene3D" id="1.25.40.20">
    <property type="entry name" value="Ankyrin repeat-containing domain"/>
    <property type="match status" value="1"/>
</dbReference>
<dbReference type="EMBL" id="MN739627">
    <property type="protein sequence ID" value="QHT16845.1"/>
    <property type="molecule type" value="Genomic_DNA"/>
</dbReference>
<evidence type="ECO:0000256" key="2">
    <source>
        <dbReference type="ARBA" id="ARBA00023000"/>
    </source>
</evidence>
<dbReference type="InterPro" id="IPR006141">
    <property type="entry name" value="Intein_N"/>
</dbReference>
<dbReference type="Gene3D" id="2.170.16.10">
    <property type="entry name" value="Hedgehog/Intein (Hint) domain"/>
    <property type="match status" value="1"/>
</dbReference>
<dbReference type="GO" id="GO:0003677">
    <property type="term" value="F:DNA binding"/>
    <property type="evidence" value="ECO:0007669"/>
    <property type="project" value="InterPro"/>
</dbReference>
<keyword evidence="1" id="KW-0068">Autocatalytic cleavage</keyword>
<feature type="domain" description="DOD-type homing endonuclease" evidence="3">
    <location>
        <begin position="471"/>
        <end position="604"/>
    </location>
</feature>
<dbReference type="GO" id="GO:0016887">
    <property type="term" value="F:ATP hydrolysis activity"/>
    <property type="evidence" value="ECO:0007669"/>
    <property type="project" value="InterPro"/>
</dbReference>
<dbReference type="InterPro" id="IPR007868">
    <property type="entry name" value="Hom_end_hint"/>
</dbReference>
<dbReference type="GO" id="GO:0004252">
    <property type="term" value="F:serine-type endopeptidase activity"/>
    <property type="evidence" value="ECO:0007669"/>
    <property type="project" value="InterPro"/>
</dbReference>
<dbReference type="PROSITE" id="PS50817">
    <property type="entry name" value="INTEIN_N_TER"/>
    <property type="match status" value="1"/>
</dbReference>
<dbReference type="PROSITE" id="PS50297">
    <property type="entry name" value="ANK_REP_REGION"/>
    <property type="match status" value="1"/>
</dbReference>
<dbReference type="SUPFAM" id="SSF55608">
    <property type="entry name" value="Homing endonucleases"/>
    <property type="match status" value="1"/>
</dbReference>
<dbReference type="PANTHER" id="PTHR43718:SF2">
    <property type="entry name" value="LON PROTEASE HOMOLOG, MITOCHONDRIAL"/>
    <property type="match status" value="1"/>
</dbReference>
<evidence type="ECO:0000259" key="3">
    <source>
        <dbReference type="PROSITE" id="PS50819"/>
    </source>
</evidence>
<dbReference type="SMART" id="SM00248">
    <property type="entry name" value="ANK"/>
    <property type="match status" value="3"/>
</dbReference>
<dbReference type="AlphaFoldDB" id="A0A6C0DMP7"/>
<accession>A0A6C0DMP7</accession>
<name>A0A6C0DMP7_9ZZZZ</name>
<dbReference type="Pfam" id="PF00004">
    <property type="entry name" value="AAA"/>
    <property type="match status" value="1"/>
</dbReference>
<dbReference type="Gene3D" id="3.40.50.300">
    <property type="entry name" value="P-loop containing nucleotide triphosphate hydrolases"/>
    <property type="match status" value="1"/>
</dbReference>
<keyword evidence="2" id="KW-0651">Protein splicing</keyword>
<dbReference type="PRINTS" id="PR00379">
    <property type="entry name" value="INTEIN"/>
</dbReference>
<dbReference type="Pfam" id="PF05204">
    <property type="entry name" value="Hom_end"/>
    <property type="match status" value="1"/>
</dbReference>
<dbReference type="InterPro" id="IPR007869">
    <property type="entry name" value="Homing_endonuc_PI-Sce"/>
</dbReference>
<dbReference type="GO" id="GO:0016539">
    <property type="term" value="P:intein-mediated protein splicing"/>
    <property type="evidence" value="ECO:0007669"/>
    <property type="project" value="InterPro"/>
</dbReference>
<dbReference type="SUPFAM" id="SSF51294">
    <property type="entry name" value="Hedgehog/intein (Hint) domain"/>
    <property type="match status" value="1"/>
</dbReference>
<dbReference type="Gene3D" id="1.10.8.60">
    <property type="match status" value="1"/>
</dbReference>
<dbReference type="Gene3D" id="3.10.28.10">
    <property type="entry name" value="Homing endonucleases"/>
    <property type="match status" value="1"/>
</dbReference>
<dbReference type="Pfam" id="PF12796">
    <property type="entry name" value="Ank_2"/>
    <property type="match status" value="1"/>
</dbReference>
<dbReference type="InterPro" id="IPR027065">
    <property type="entry name" value="Lon_Prtase"/>
</dbReference>
<dbReference type="Pfam" id="PF05203">
    <property type="entry name" value="Hom_end_hint"/>
    <property type="match status" value="1"/>
</dbReference>
<dbReference type="InterPro" id="IPR006142">
    <property type="entry name" value="INTEIN"/>
</dbReference>
<protein>
    <recommendedName>
        <fullName evidence="3">DOD-type homing endonuclease domain-containing protein</fullName>
    </recommendedName>
</protein>
<dbReference type="GO" id="GO:0005524">
    <property type="term" value="F:ATP binding"/>
    <property type="evidence" value="ECO:0007669"/>
    <property type="project" value="InterPro"/>
</dbReference>
<dbReference type="InterPro" id="IPR004042">
    <property type="entry name" value="Intein_endonuc_central"/>
</dbReference>
<dbReference type="PANTHER" id="PTHR43718">
    <property type="entry name" value="LON PROTEASE"/>
    <property type="match status" value="1"/>
</dbReference>
<dbReference type="GO" id="GO:0004176">
    <property type="term" value="F:ATP-dependent peptidase activity"/>
    <property type="evidence" value="ECO:0007669"/>
    <property type="project" value="InterPro"/>
</dbReference>
<dbReference type="InterPro" id="IPR027434">
    <property type="entry name" value="Homing_endonucl"/>
</dbReference>
<dbReference type="InterPro" id="IPR036844">
    <property type="entry name" value="Hint_dom_sf"/>
</dbReference>
<evidence type="ECO:0000256" key="1">
    <source>
        <dbReference type="ARBA" id="ARBA00022813"/>
    </source>
</evidence>
<organism evidence="4">
    <name type="scientific">viral metagenome</name>
    <dbReference type="NCBI Taxonomy" id="1070528"/>
    <lineage>
        <taxon>unclassified sequences</taxon>
        <taxon>metagenomes</taxon>
        <taxon>organismal metagenomes</taxon>
    </lineage>
</organism>
<dbReference type="InterPro" id="IPR002110">
    <property type="entry name" value="Ankyrin_rpt"/>
</dbReference>
<dbReference type="SUPFAM" id="SSF52540">
    <property type="entry name" value="P-loop containing nucleoside triphosphate hydrolases"/>
    <property type="match status" value="1"/>
</dbReference>
<dbReference type="GO" id="GO:0006515">
    <property type="term" value="P:protein quality control for misfolded or incompletely synthesized proteins"/>
    <property type="evidence" value="ECO:0007669"/>
    <property type="project" value="TreeGrafter"/>
</dbReference>
<proteinExistence type="predicted"/>
<sequence>MFISFLELIEACKVNDVHTVKTLIEKNPGLICMTDTSSNNPYHICASYGNIDVLKYLLSVSNNKHYLNGLNREYRTPLHLAIEAGWTRCFKLLLDAGADIKKGVYSVATIFSFEPYVRNDYIRKLLEKALDTKESSIFNFSINNPPVILKRQTCADSSDFKRQTCADPQITFNFNDLLEVKKSKTLKDRINESLLPEDYKKMALEKESTLTSNFSSSASKDKEWVETLLKIPFNNYSKLSISNESKIEDIQDFFKEAVSTMDEVSYGMENIKEEILDCISQMISTKNDCMPRVLCLQGAQGVGKCLAKGTEILMFDGTLKKVEDIQVEDVIMGDDSTPRNILALGKGKDQMYKIEDVKGESYTVNSEHILTLKYSHSKIIKDDKKNSRYRVKWFDNKHIRITSKNFSYKNSRKEEAYKGAKDFLDTIVEDKVCDIPIKKYLNLSKNLKEDLKGLYTGIEFSEKGLDFDPYILGLWLGDGSKSSTVISNQDSTILKYLSSTLNKYNCYLQYASNYDYRIVSCDTSRKEGCNYMLNILRKYNLINNKHIPHIYKCNSRENRLKLLAGLIDSDGHLVNTKTGFEISQSIENEKLLNDIQYLCRSLGFSCVKRQKKTSWTYKGVKNTGLAWRLNISGDGLHEVPTLVQRKRANERLQIKNALVSGITVTPVGYNDYYGFEIDGNKRFVLGNFIVTHNTSFIRGGMSKILKRPFKQINMGGISDASYLIGHETTYTSSKPGLIINSLIECKTMNPIIFMDEIDKISTTDKGVDIQNVLIHLTDPIQNSEFQDKYFSGVNIDLSKVLFIFSCNDDTKISPILKDRLNIIRIKQPTINDKVVIGKKYLMKELCSNVGIDINIVKIEEETIKYIINKFCKDDLGVRGLKRCLETLLLKINSAIYNPMIKYPSLKGIKMSKENPFEISIKLVEEVLKKYEDKYSDLMNTMFL</sequence>